<evidence type="ECO:0000259" key="5">
    <source>
        <dbReference type="PROSITE" id="PS51736"/>
    </source>
</evidence>
<reference evidence="8" key="1">
    <citation type="submission" date="2016-12" db="EMBL/GenBank/DDBJ databases">
        <authorList>
            <person name="Gaudriault S."/>
        </authorList>
    </citation>
    <scope>NUCLEOTIDE SEQUENCE [LARGE SCALE GENOMIC DNA]</scope>
    <source>
        <strain evidence="8">HGB1681 (deposited as PTA-6826 in the American Type Culture Collection)</strain>
    </source>
</reference>
<keyword evidence="9" id="KW-1185">Reference proteome</keyword>
<reference evidence="6 9" key="3">
    <citation type="journal article" date="2017" name="Nat. Microbiol.">
        <title>Natural product diversity associated with the nematode symbionts Photorhabdus and Xenorhabdus.</title>
        <authorList>
            <person name="Tobias N.J."/>
            <person name="Wolff H."/>
            <person name="Djahanschiri B."/>
            <person name="Grundmann F."/>
            <person name="Kronenwerth M."/>
            <person name="Shi Y.M."/>
            <person name="Simonyi S."/>
            <person name="Grun P."/>
            <person name="Shapiro-Ilan D."/>
            <person name="Pidot S.J."/>
            <person name="Stinear T.P."/>
            <person name="Ebersberger I."/>
            <person name="Bode H.B."/>
        </authorList>
    </citation>
    <scope>NUCLEOTIDE SEQUENCE [LARGE SCALE GENOMIC DNA]</scope>
    <source>
        <strain evidence="6 9">DSM 16336</strain>
    </source>
</reference>
<organism evidence="7 8">
    <name type="scientific">Xenorhabdus innexi</name>
    <dbReference type="NCBI Taxonomy" id="290109"/>
    <lineage>
        <taxon>Bacteria</taxon>
        <taxon>Pseudomonadati</taxon>
        <taxon>Pseudomonadota</taxon>
        <taxon>Gammaproteobacteria</taxon>
        <taxon>Enterobacterales</taxon>
        <taxon>Morganellaceae</taxon>
        <taxon>Xenorhabdus</taxon>
    </lineage>
</organism>
<dbReference type="PANTHER" id="PTHR30461">
    <property type="entry name" value="DNA-INVERTASE FROM LAMBDOID PROPHAGE"/>
    <property type="match status" value="1"/>
</dbReference>
<dbReference type="Gene3D" id="3.40.50.1390">
    <property type="entry name" value="Resolvase, N-terminal catalytic domain"/>
    <property type="match status" value="1"/>
</dbReference>
<evidence type="ECO:0000256" key="1">
    <source>
        <dbReference type="ARBA" id="ARBA00022908"/>
    </source>
</evidence>
<reference evidence="7" key="2">
    <citation type="submission" date="2016-12" db="EMBL/GenBank/DDBJ databases">
        <authorList>
            <person name="Song W.-J."/>
            <person name="Kurnit D.M."/>
        </authorList>
    </citation>
    <scope>NUCLEOTIDE SEQUENCE [LARGE SCALE GENOMIC DNA]</scope>
    <source>
        <strain evidence="7">HGB1681</strain>
    </source>
</reference>
<dbReference type="InterPro" id="IPR006119">
    <property type="entry name" value="Resolv_N"/>
</dbReference>
<gene>
    <name evidence="6" type="ORF">Xinn_03306</name>
    <name evidence="7" type="ORF">XIS1_130017</name>
</gene>
<dbReference type="PROSITE" id="PS00398">
    <property type="entry name" value="RECOMBINASES_2"/>
    <property type="match status" value="1"/>
</dbReference>
<protein>
    <submittedName>
        <fullName evidence="6">Serine recombinase</fullName>
    </submittedName>
</protein>
<dbReference type="PROSITE" id="PS51736">
    <property type="entry name" value="RECOMBINASES_3"/>
    <property type="match status" value="1"/>
</dbReference>
<evidence type="ECO:0000313" key="7">
    <source>
        <dbReference type="EMBL" id="SIP71939.1"/>
    </source>
</evidence>
<keyword evidence="1" id="KW-0229">DNA integration</keyword>
<dbReference type="SMART" id="SM00857">
    <property type="entry name" value="Resolvase"/>
    <property type="match status" value="1"/>
</dbReference>
<feature type="domain" description="Resolvase/invertase-type recombinase catalytic" evidence="5">
    <location>
        <begin position="2"/>
        <end position="98"/>
    </location>
</feature>
<evidence type="ECO:0000313" key="9">
    <source>
        <dbReference type="Proteomes" id="UP000224871"/>
    </source>
</evidence>
<evidence type="ECO:0000313" key="6">
    <source>
        <dbReference type="EMBL" id="PHM30372.1"/>
    </source>
</evidence>
<feature type="active site" description="O-(5'-phospho-DNA)-serine intermediate" evidence="4">
    <location>
        <position position="10"/>
    </location>
</feature>
<evidence type="ECO:0000256" key="2">
    <source>
        <dbReference type="ARBA" id="ARBA00023125"/>
    </source>
</evidence>
<dbReference type="Pfam" id="PF00239">
    <property type="entry name" value="Resolvase"/>
    <property type="match status" value="1"/>
</dbReference>
<dbReference type="InterPro" id="IPR036162">
    <property type="entry name" value="Resolvase-like_N_sf"/>
</dbReference>
<dbReference type="EMBL" id="FTLG01000035">
    <property type="protein sequence ID" value="SIP71939.1"/>
    <property type="molecule type" value="Genomic_DNA"/>
</dbReference>
<dbReference type="GO" id="GO:0000150">
    <property type="term" value="F:DNA strand exchange activity"/>
    <property type="evidence" value="ECO:0007669"/>
    <property type="project" value="InterPro"/>
</dbReference>
<name>A0A1N6MT67_9GAMM</name>
<dbReference type="EMBL" id="NIBU01000055">
    <property type="protein sequence ID" value="PHM30372.1"/>
    <property type="molecule type" value="Genomic_DNA"/>
</dbReference>
<accession>A0A1N6MT67</accession>
<dbReference type="InterPro" id="IPR050639">
    <property type="entry name" value="SSR_resolvase"/>
</dbReference>
<dbReference type="SUPFAM" id="SSF53041">
    <property type="entry name" value="Resolvase-like"/>
    <property type="match status" value="1"/>
</dbReference>
<keyword evidence="2" id="KW-0238">DNA-binding</keyword>
<dbReference type="GO" id="GO:0015074">
    <property type="term" value="P:DNA integration"/>
    <property type="evidence" value="ECO:0007669"/>
    <property type="project" value="UniProtKB-KW"/>
</dbReference>
<evidence type="ECO:0000256" key="3">
    <source>
        <dbReference type="ARBA" id="ARBA00023172"/>
    </source>
</evidence>
<dbReference type="Proteomes" id="UP000224871">
    <property type="component" value="Unassembled WGS sequence"/>
</dbReference>
<sequence length="98" mass="11325">MYIFGYLRASTHDRDVLRAKERLKSFVLTYGHRVAGWYIENASGESLHRPELMRLLNDAESGDLILVEQVDRLSRRLVGVSDRTVTRVSKKIIKLLPQ</sequence>
<keyword evidence="3" id="KW-0233">DNA recombination</keyword>
<dbReference type="GO" id="GO:0003677">
    <property type="term" value="F:DNA binding"/>
    <property type="evidence" value="ECO:0007669"/>
    <property type="project" value="UniProtKB-KW"/>
</dbReference>
<dbReference type="OrthoDB" id="9786476at2"/>
<dbReference type="RefSeq" id="WP_086952946.1">
    <property type="nucleotide sequence ID" value="NZ_CAWNQC010000254.1"/>
</dbReference>
<dbReference type="Proteomes" id="UP000196435">
    <property type="component" value="Unassembled WGS sequence"/>
</dbReference>
<dbReference type="PANTHER" id="PTHR30461:SF25">
    <property type="entry name" value="RESOLVASE-RELATED"/>
    <property type="match status" value="1"/>
</dbReference>
<proteinExistence type="predicted"/>
<evidence type="ECO:0000256" key="4">
    <source>
        <dbReference type="PIRSR" id="PIRSR606118-50"/>
    </source>
</evidence>
<dbReference type="AlphaFoldDB" id="A0A1N6MT67"/>
<dbReference type="InterPro" id="IPR006118">
    <property type="entry name" value="Recombinase_CS"/>
</dbReference>
<evidence type="ECO:0000313" key="8">
    <source>
        <dbReference type="Proteomes" id="UP000196435"/>
    </source>
</evidence>